<dbReference type="AlphaFoldDB" id="A0A2K8Z806"/>
<evidence type="ECO:0000313" key="2">
    <source>
        <dbReference type="EMBL" id="AUD05980.1"/>
    </source>
</evidence>
<dbReference type="PANTHER" id="PTHR40980:SF4">
    <property type="entry name" value="TONB-DEPENDENT RECEPTOR-LIKE BETA-BARREL DOMAIN-CONTAINING PROTEIN"/>
    <property type="match status" value="1"/>
</dbReference>
<dbReference type="InterPro" id="IPR013784">
    <property type="entry name" value="Carb-bd-like_fold"/>
</dbReference>
<protein>
    <recommendedName>
        <fullName evidence="1">Outer membrane protein beta-barrel domain-containing protein</fullName>
    </recommendedName>
</protein>
<dbReference type="Pfam" id="PF13620">
    <property type="entry name" value="CarboxypepD_reg"/>
    <property type="match status" value="1"/>
</dbReference>
<name>A0A2K8Z806_9BACT</name>
<evidence type="ECO:0000259" key="1">
    <source>
        <dbReference type="Pfam" id="PF14905"/>
    </source>
</evidence>
<dbReference type="KEGG" id="spir:CWM47_31525"/>
<gene>
    <name evidence="2" type="ORF">CWM47_31525</name>
</gene>
<dbReference type="Proteomes" id="UP000232883">
    <property type="component" value="Chromosome"/>
</dbReference>
<keyword evidence="3" id="KW-1185">Reference proteome</keyword>
<dbReference type="EMBL" id="CP025096">
    <property type="protein sequence ID" value="AUD05980.1"/>
    <property type="molecule type" value="Genomic_DNA"/>
</dbReference>
<dbReference type="InterPro" id="IPR041700">
    <property type="entry name" value="OMP_b-brl_3"/>
</dbReference>
<organism evidence="2 3">
    <name type="scientific">Spirosoma pollinicola</name>
    <dbReference type="NCBI Taxonomy" id="2057025"/>
    <lineage>
        <taxon>Bacteria</taxon>
        <taxon>Pseudomonadati</taxon>
        <taxon>Bacteroidota</taxon>
        <taxon>Cytophagia</taxon>
        <taxon>Cytophagales</taxon>
        <taxon>Cytophagaceae</taxon>
        <taxon>Spirosoma</taxon>
    </lineage>
</organism>
<dbReference type="SUPFAM" id="SSF49452">
    <property type="entry name" value="Starch-binding domain-like"/>
    <property type="match status" value="1"/>
</dbReference>
<reference evidence="2 3" key="1">
    <citation type="submission" date="2017-11" db="EMBL/GenBank/DDBJ databases">
        <title>Taxonomic description and genome sequences of Spirosoma HA7 sp. nov., isolated from pollen microhabitat of Corylus avellana.</title>
        <authorList>
            <person name="Ambika Manirajan B."/>
            <person name="Suarez C."/>
            <person name="Ratering S."/>
            <person name="Geissler-Plaum R."/>
            <person name="Cardinale M."/>
            <person name="Sylvia S."/>
        </authorList>
    </citation>
    <scope>NUCLEOTIDE SEQUENCE [LARGE SCALE GENOMIC DNA]</scope>
    <source>
        <strain evidence="2 3">HA7</strain>
    </source>
</reference>
<evidence type="ECO:0000313" key="3">
    <source>
        <dbReference type="Proteomes" id="UP000232883"/>
    </source>
</evidence>
<dbReference type="Pfam" id="PF14905">
    <property type="entry name" value="OMP_b-brl_3"/>
    <property type="match status" value="1"/>
</dbReference>
<feature type="domain" description="Outer membrane protein beta-barrel" evidence="1">
    <location>
        <begin position="380"/>
        <end position="770"/>
    </location>
</feature>
<accession>A0A2K8Z806</accession>
<dbReference type="PANTHER" id="PTHR40980">
    <property type="entry name" value="PLUG DOMAIN-CONTAINING PROTEIN"/>
    <property type="match status" value="1"/>
</dbReference>
<dbReference type="SUPFAM" id="SSF56935">
    <property type="entry name" value="Porins"/>
    <property type="match status" value="1"/>
</dbReference>
<sequence length="796" mass="88629">MSLARLFVSRLLSLIGLLCFPLFSTGTTYGQSLSGQVQSQTEHQPLVGVHATLVPYASPTSPLYATSQQEGRFRFDHLKEGLYRLTLSHVGYQTLVMDSLACQGEPLALGWVSLAVSQQAIAEIVVRAKKPQIRYESDRFRVDVKAMNTRGDQAVDLVRRIPGVKLDREGELSLQGKTGVLVYINGKQSYLTGSALLSYLKSLSASDIASIDFLPTPPASYDAAGSGGVMDIHLRQRTDDGYSVNSSFSVVPVARPRSTLSTMVTSRWGKWESYGQLGLDHSPTYERETTDRQVAGRRFGQESRQVIQPTDLTGMLGVSYQLAPGQVIGLDGKGMRRWTGSLTDGQLAQIGGATPLLVRLRRDNQAQAQNRAFHAFYIWRLDTLGSSLSVDGDYYRQASSQQDGFGNTFLVRGAPDARFNAHQDQVRSSALYALKVDWTQKTKFATLESGFKASSVMNTSWINLDSLLGSNQHPLPGYTNAFTYREQIQAVYVSIHKPLKGLDLKTGLRYEHTVGFDPRRQVVNRQYGYLFPSASLTTQLGAHQLTFSYRKSLIRPVYTNLNPFTYYTDAYNAVAGNPALNPALAHIGELNYILKNTRLLTVNFIQMQDATLDVLTYDSLRQINQSRPQSIGLVQTWYIATGQALQLAKGWSVSTDLAALCNRIIVPTHQGQWSWTAQVSSDWQLDKGWSASLLAKYASPSLFELWQLYSVGTVEVGLKKMIAKGKGFIALDGNDLFYSDRYKASYQYGSVQQETLRKWQSRTLRITVNYTFGRSTVVLSNKRDIAPDEVDRLKQE</sequence>
<dbReference type="GO" id="GO:0030246">
    <property type="term" value="F:carbohydrate binding"/>
    <property type="evidence" value="ECO:0007669"/>
    <property type="project" value="InterPro"/>
</dbReference>
<proteinExistence type="predicted"/>
<dbReference type="OrthoDB" id="905812at2"/>
<dbReference type="RefSeq" id="WP_100992531.1">
    <property type="nucleotide sequence ID" value="NZ_CP025096.1"/>
</dbReference>